<reference evidence="2" key="1">
    <citation type="submission" date="2021-05" db="EMBL/GenBank/DDBJ databases">
        <authorList>
            <person name="Alioto T."/>
            <person name="Alioto T."/>
            <person name="Gomez Garrido J."/>
        </authorList>
    </citation>
    <scope>NUCLEOTIDE SEQUENCE</scope>
</reference>
<accession>A0A8D8BZJ1</accession>
<dbReference type="EMBL" id="HBUE01098722">
    <property type="protein sequence ID" value="CAG6484177.1"/>
    <property type="molecule type" value="Transcribed_RNA"/>
</dbReference>
<dbReference type="AlphaFoldDB" id="A0A8D8BZJ1"/>
<dbReference type="EMBL" id="HBUE01098721">
    <property type="protein sequence ID" value="CAG6484172.1"/>
    <property type="molecule type" value="Transcribed_RNA"/>
</dbReference>
<feature type="region of interest" description="Disordered" evidence="1">
    <location>
        <begin position="69"/>
        <end position="89"/>
    </location>
</feature>
<evidence type="ECO:0000313" key="2">
    <source>
        <dbReference type="EMBL" id="CAG6484172.1"/>
    </source>
</evidence>
<dbReference type="EMBL" id="HBUE01246986">
    <property type="protein sequence ID" value="CAG6552533.1"/>
    <property type="molecule type" value="Transcribed_RNA"/>
</dbReference>
<organism evidence="2">
    <name type="scientific">Culex pipiens</name>
    <name type="common">House mosquito</name>
    <dbReference type="NCBI Taxonomy" id="7175"/>
    <lineage>
        <taxon>Eukaryota</taxon>
        <taxon>Metazoa</taxon>
        <taxon>Ecdysozoa</taxon>
        <taxon>Arthropoda</taxon>
        <taxon>Hexapoda</taxon>
        <taxon>Insecta</taxon>
        <taxon>Pterygota</taxon>
        <taxon>Neoptera</taxon>
        <taxon>Endopterygota</taxon>
        <taxon>Diptera</taxon>
        <taxon>Nematocera</taxon>
        <taxon>Culicoidea</taxon>
        <taxon>Culicidae</taxon>
        <taxon>Culicinae</taxon>
        <taxon>Culicini</taxon>
        <taxon>Culex</taxon>
        <taxon>Culex</taxon>
    </lineage>
</organism>
<protein>
    <submittedName>
        <fullName evidence="2">(northern house mosquito) hypothetical protein</fullName>
    </submittedName>
</protein>
<dbReference type="EMBL" id="HBUE01354149">
    <property type="protein sequence ID" value="CAG6604856.1"/>
    <property type="molecule type" value="Transcribed_RNA"/>
</dbReference>
<name>A0A8D8BZJ1_CULPI</name>
<sequence>MKVSQSVLRTHSMIICIFTMTYKIFQSGQPNSMQNSQFYVSLPVESYCTSSYIFFPIWYNSRYSRTASAKNQEPILRSTNPTKNPSTQKYAERADLVCGIRPPRSR</sequence>
<proteinExistence type="predicted"/>
<evidence type="ECO:0000256" key="1">
    <source>
        <dbReference type="SAM" id="MobiDB-lite"/>
    </source>
</evidence>